<evidence type="ECO:0000313" key="2">
    <source>
        <dbReference type="EMBL" id="AQK82790.1"/>
    </source>
</evidence>
<dbReference type="EMBL" id="CM000782">
    <property type="protein sequence ID" value="AQK82790.1"/>
    <property type="molecule type" value="Genomic_DNA"/>
</dbReference>
<dbReference type="EMBL" id="CM000782">
    <property type="protein sequence ID" value="AQK82789.1"/>
    <property type="molecule type" value="Genomic_DNA"/>
</dbReference>
<evidence type="ECO:0000256" key="1">
    <source>
        <dbReference type="SAM" id="MobiDB-lite"/>
    </source>
</evidence>
<feature type="region of interest" description="Disordered" evidence="1">
    <location>
        <begin position="1"/>
        <end position="53"/>
    </location>
</feature>
<feature type="compositionally biased region" description="Basic and acidic residues" evidence="1">
    <location>
        <begin position="29"/>
        <end position="40"/>
    </location>
</feature>
<proteinExistence type="predicted"/>
<protein>
    <submittedName>
        <fullName evidence="2">DUF1336 domain containing protein expressed</fullName>
    </submittedName>
</protein>
<name>A0A1D6LTR2_MAIZE</name>
<accession>A0A1D6LTR2</accession>
<gene>
    <name evidence="2" type="ORF">ZEAMMB73_Zm00001d037081</name>
</gene>
<sequence>MDRSSPVARRMTSAAFSAGKSSNTTTMLRVEDGERRRRDGGGPAHLLGPRGDRPLLLVGADVRAGHQAQGRGGRGARRWREGAVASVRVGRRTVNGRGQREPCCVCGRGRADER</sequence>
<dbReference type="AlphaFoldDB" id="A0A1D6LTR2"/>
<reference evidence="2" key="1">
    <citation type="submission" date="2015-12" db="EMBL/GenBank/DDBJ databases">
        <title>Update maize B73 reference genome by single molecule sequencing technologies.</title>
        <authorList>
            <consortium name="Maize Genome Sequencing Project"/>
            <person name="Ware D."/>
        </authorList>
    </citation>
    <scope>NUCLEOTIDE SEQUENCE</scope>
    <source>
        <tissue evidence="2">Seedling</tissue>
    </source>
</reference>
<organism evidence="2">
    <name type="scientific">Zea mays</name>
    <name type="common">Maize</name>
    <dbReference type="NCBI Taxonomy" id="4577"/>
    <lineage>
        <taxon>Eukaryota</taxon>
        <taxon>Viridiplantae</taxon>
        <taxon>Streptophyta</taxon>
        <taxon>Embryophyta</taxon>
        <taxon>Tracheophyta</taxon>
        <taxon>Spermatophyta</taxon>
        <taxon>Magnoliopsida</taxon>
        <taxon>Liliopsida</taxon>
        <taxon>Poales</taxon>
        <taxon>Poaceae</taxon>
        <taxon>PACMAD clade</taxon>
        <taxon>Panicoideae</taxon>
        <taxon>Andropogonodae</taxon>
        <taxon>Andropogoneae</taxon>
        <taxon>Tripsacinae</taxon>
        <taxon>Zea</taxon>
    </lineage>
</organism>